<evidence type="ECO:0000256" key="3">
    <source>
        <dbReference type="ARBA" id="ARBA00023163"/>
    </source>
</evidence>
<dbReference type="RefSeq" id="WP_130851843.1">
    <property type="nucleotide sequence ID" value="NZ_UYIG01000123.1"/>
</dbReference>
<keyword evidence="2" id="KW-0238">DNA-binding</keyword>
<feature type="domain" description="HTH lacI-type" evidence="4">
    <location>
        <begin position="2"/>
        <end position="56"/>
    </location>
</feature>
<dbReference type="Gene3D" id="3.40.50.2300">
    <property type="match status" value="2"/>
</dbReference>
<organism evidence="5 6">
    <name type="scientific">Lactiplantibacillus mudanjiangensis</name>
    <dbReference type="NCBI Taxonomy" id="1296538"/>
    <lineage>
        <taxon>Bacteria</taxon>
        <taxon>Bacillati</taxon>
        <taxon>Bacillota</taxon>
        <taxon>Bacilli</taxon>
        <taxon>Lactobacillales</taxon>
        <taxon>Lactobacillaceae</taxon>
        <taxon>Lactiplantibacillus</taxon>
    </lineage>
</organism>
<gene>
    <name evidence="5" type="ORF">MUDAN_MDHGFNIF_03149</name>
</gene>
<evidence type="ECO:0000313" key="5">
    <source>
        <dbReference type="EMBL" id="VDG28743.1"/>
    </source>
</evidence>
<name>A0A660E8K9_9LACO</name>
<accession>A0A660E8K9</accession>
<protein>
    <submittedName>
        <fullName evidence="5">LacI family transcriptional regulator [Lactobacillus pentosus]</fullName>
    </submittedName>
</protein>
<dbReference type="SUPFAM" id="SSF53822">
    <property type="entry name" value="Periplasmic binding protein-like I"/>
    <property type="match status" value="1"/>
</dbReference>
<keyword evidence="3" id="KW-0804">Transcription</keyword>
<dbReference type="InterPro" id="IPR046335">
    <property type="entry name" value="LacI/GalR-like_sensor"/>
</dbReference>
<dbReference type="CDD" id="cd06286">
    <property type="entry name" value="PBP1_CcpB-like"/>
    <property type="match status" value="1"/>
</dbReference>
<dbReference type="InterPro" id="IPR010982">
    <property type="entry name" value="Lambda_DNA-bd_dom_sf"/>
</dbReference>
<dbReference type="SUPFAM" id="SSF47413">
    <property type="entry name" value="lambda repressor-like DNA-binding domains"/>
    <property type="match status" value="1"/>
</dbReference>
<dbReference type="GO" id="GO:0000976">
    <property type="term" value="F:transcription cis-regulatory region binding"/>
    <property type="evidence" value="ECO:0007669"/>
    <property type="project" value="TreeGrafter"/>
</dbReference>
<evidence type="ECO:0000313" key="6">
    <source>
        <dbReference type="Proteomes" id="UP000289996"/>
    </source>
</evidence>
<dbReference type="CDD" id="cd01392">
    <property type="entry name" value="HTH_LacI"/>
    <property type="match status" value="1"/>
</dbReference>
<keyword evidence="6" id="KW-1185">Reference proteome</keyword>
<dbReference type="PANTHER" id="PTHR30146">
    <property type="entry name" value="LACI-RELATED TRANSCRIPTIONAL REPRESSOR"/>
    <property type="match status" value="1"/>
</dbReference>
<dbReference type="PROSITE" id="PS00356">
    <property type="entry name" value="HTH_LACI_1"/>
    <property type="match status" value="1"/>
</dbReference>
<proteinExistence type="predicted"/>
<evidence type="ECO:0000259" key="4">
    <source>
        <dbReference type="PROSITE" id="PS50932"/>
    </source>
</evidence>
<dbReference type="EMBL" id="UYIG01000123">
    <property type="protein sequence ID" value="VDG28743.1"/>
    <property type="molecule type" value="Genomic_DNA"/>
</dbReference>
<dbReference type="PANTHER" id="PTHR30146:SF109">
    <property type="entry name" value="HTH-TYPE TRANSCRIPTIONAL REGULATOR GALS"/>
    <property type="match status" value="1"/>
</dbReference>
<sequence length="333" mass="36927">MATISEIAKAAGVGVGTVSRYLNHRDTVSAAKQKQIQTAIEQLHYTPNAIASQLRAQSTNNIGVLVSRISNPFFAQLFDALERELHRYGFQVMVMQTHDDPEAERRFLDQLKQQQVDGVILASVENSDLLAQLAPTYAKQMVLLNEESLQVALPTVSLNHYQATWDALNYLYDQGHRRIAYATGGNYPSTHHGRSRTQAYLDFCQAHDLIIDDQLIFAQQHTLTDGQQLGTKLSQLAPNLRPTAIFSNSDEVAVGLINQLQAQHFRVPDDIAVVGYDDQPFAKFAPVPLTTVRQPVLSMAQVAVDQLLHNLGKINTPALQPDLGLQLIIRKSA</sequence>
<dbReference type="AlphaFoldDB" id="A0A660E8K9"/>
<dbReference type="Pfam" id="PF00356">
    <property type="entry name" value="LacI"/>
    <property type="match status" value="1"/>
</dbReference>
<dbReference type="Pfam" id="PF13377">
    <property type="entry name" value="Peripla_BP_3"/>
    <property type="match status" value="1"/>
</dbReference>
<evidence type="ECO:0000256" key="2">
    <source>
        <dbReference type="ARBA" id="ARBA00023125"/>
    </source>
</evidence>
<dbReference type="Gene3D" id="1.10.260.40">
    <property type="entry name" value="lambda repressor-like DNA-binding domains"/>
    <property type="match status" value="1"/>
</dbReference>
<dbReference type="InterPro" id="IPR028082">
    <property type="entry name" value="Peripla_BP_I"/>
</dbReference>
<evidence type="ECO:0000256" key="1">
    <source>
        <dbReference type="ARBA" id="ARBA00023015"/>
    </source>
</evidence>
<dbReference type="GO" id="GO:0003700">
    <property type="term" value="F:DNA-binding transcription factor activity"/>
    <property type="evidence" value="ECO:0007669"/>
    <property type="project" value="TreeGrafter"/>
</dbReference>
<dbReference type="InterPro" id="IPR000843">
    <property type="entry name" value="HTH_LacI"/>
</dbReference>
<keyword evidence="1" id="KW-0805">Transcription regulation</keyword>
<dbReference type="PROSITE" id="PS50932">
    <property type="entry name" value="HTH_LACI_2"/>
    <property type="match status" value="1"/>
</dbReference>
<dbReference type="SMART" id="SM00354">
    <property type="entry name" value="HTH_LACI"/>
    <property type="match status" value="1"/>
</dbReference>
<dbReference type="OrthoDB" id="9796186at2"/>
<dbReference type="Proteomes" id="UP000289996">
    <property type="component" value="Unassembled WGS sequence"/>
</dbReference>
<reference evidence="5 6" key="1">
    <citation type="submission" date="2018-11" db="EMBL/GenBank/DDBJ databases">
        <authorList>
            <person name="Wuyts S."/>
        </authorList>
    </citation>
    <scope>NUCLEOTIDE SEQUENCE [LARGE SCALE GENOMIC DNA]</scope>
    <source>
        <strain evidence="5">Lactobacillus mudanjiangensis AMBF249</strain>
    </source>
</reference>